<dbReference type="InterPro" id="IPR053292">
    <property type="entry name" value="UBAP1-MVB12_assoc_domain"/>
</dbReference>
<reference evidence="3" key="1">
    <citation type="submission" date="2021-01" db="EMBL/GenBank/DDBJ databases">
        <authorList>
            <person name="Zahm M."/>
            <person name="Roques C."/>
            <person name="Cabau C."/>
            <person name="Klopp C."/>
            <person name="Donnadieu C."/>
            <person name="Jouanno E."/>
            <person name="Lampietro C."/>
            <person name="Louis A."/>
            <person name="Herpin A."/>
            <person name="Echchiki A."/>
            <person name="Berthelot C."/>
            <person name="Parey E."/>
            <person name="Roest-Crollius H."/>
            <person name="Braasch I."/>
            <person name="Postlethwait J."/>
            <person name="Bobe J."/>
            <person name="Montfort J."/>
            <person name="Bouchez O."/>
            <person name="Begum T."/>
            <person name="Mejri S."/>
            <person name="Adams A."/>
            <person name="Chen W.-J."/>
            <person name="Guiguen Y."/>
        </authorList>
    </citation>
    <scope>NUCLEOTIDE SEQUENCE</scope>
    <source>
        <tissue evidence="3">Blood</tissue>
    </source>
</reference>
<dbReference type="Proteomes" id="UP000829720">
    <property type="component" value="Unassembled WGS sequence"/>
</dbReference>
<dbReference type="OrthoDB" id="9872568at2759"/>
<sequence length="147" mass="15977">MFSFLGLRRDSSKKSTPEKEKETDGFVILGETSEERKQKAQNNNVFYPATNVIVQPSKSSTTNPAPPVFPVPVPVQASPAPPVAAEDVAPSLPELLGDVPFTLAPHILAMQVGVPQLPEVLLTRDINDNLASFRYDFTLENSVLCDS</sequence>
<name>A0A8T3DYR7_9TELE</name>
<evidence type="ECO:0000313" key="3">
    <source>
        <dbReference type="EMBL" id="KAI1902459.1"/>
    </source>
</evidence>
<accession>A0A8T3DYR7</accession>
<dbReference type="PANTHER" id="PTHR36291">
    <property type="entry name" value="UBAP1-MVB12-ASSOCIATED (UMA)-DOMAIN CONTAINING PROTEIN 1"/>
    <property type="match status" value="1"/>
</dbReference>
<organism evidence="3 4">
    <name type="scientific">Albula goreensis</name>
    <dbReference type="NCBI Taxonomy" id="1534307"/>
    <lineage>
        <taxon>Eukaryota</taxon>
        <taxon>Metazoa</taxon>
        <taxon>Chordata</taxon>
        <taxon>Craniata</taxon>
        <taxon>Vertebrata</taxon>
        <taxon>Euteleostomi</taxon>
        <taxon>Actinopterygii</taxon>
        <taxon>Neopterygii</taxon>
        <taxon>Teleostei</taxon>
        <taxon>Albuliformes</taxon>
        <taxon>Albulidae</taxon>
        <taxon>Albula</taxon>
    </lineage>
</organism>
<feature type="region of interest" description="Disordered" evidence="1">
    <location>
        <begin position="1"/>
        <end position="42"/>
    </location>
</feature>
<keyword evidence="4" id="KW-1185">Reference proteome</keyword>
<dbReference type="PROSITE" id="PS51497">
    <property type="entry name" value="UMA"/>
    <property type="match status" value="1"/>
</dbReference>
<gene>
    <name evidence="3" type="ORF">AGOR_G00044990</name>
</gene>
<protein>
    <recommendedName>
        <fullName evidence="2">UMA domain-containing protein</fullName>
    </recommendedName>
</protein>
<evidence type="ECO:0000256" key="1">
    <source>
        <dbReference type="SAM" id="MobiDB-lite"/>
    </source>
</evidence>
<feature type="domain" description="UMA" evidence="2">
    <location>
        <begin position="96"/>
        <end position="144"/>
    </location>
</feature>
<dbReference type="EMBL" id="JAERUA010000003">
    <property type="protein sequence ID" value="KAI1902459.1"/>
    <property type="molecule type" value="Genomic_DNA"/>
</dbReference>
<dbReference type="PANTHER" id="PTHR36291:SF1">
    <property type="entry name" value="UBAP1-MVB12-ASSOCIATED (UMA)-DOMAIN CONTAINING PROTEIN 1"/>
    <property type="match status" value="1"/>
</dbReference>
<dbReference type="AlphaFoldDB" id="A0A8T3DYR7"/>
<feature type="compositionally biased region" description="Basic and acidic residues" evidence="1">
    <location>
        <begin position="7"/>
        <end position="24"/>
    </location>
</feature>
<dbReference type="InterPro" id="IPR023340">
    <property type="entry name" value="UMA"/>
</dbReference>
<comment type="caution">
    <text evidence="3">The sequence shown here is derived from an EMBL/GenBank/DDBJ whole genome shotgun (WGS) entry which is preliminary data.</text>
</comment>
<proteinExistence type="predicted"/>
<evidence type="ECO:0000313" key="4">
    <source>
        <dbReference type="Proteomes" id="UP000829720"/>
    </source>
</evidence>
<evidence type="ECO:0000259" key="2">
    <source>
        <dbReference type="PROSITE" id="PS51497"/>
    </source>
</evidence>